<evidence type="ECO:0000313" key="2">
    <source>
        <dbReference type="Proteomes" id="UP000078543"/>
    </source>
</evidence>
<sequence length="209" mass="22682">MDKPFLMEPEMTDASPDQTMILDALEQGLALRRAGVSDGALEVLSLIVDHFQDSEDPAHFEAVSRAMMGRAMALIDSEAEDEALEALDILLSRVRGHAGLVFRELRIVAAYEAAQLLGARDEHAQAADGFAFAIDQAQGDEPAAIVHILAAAHVKLAVAQLYQDQVEATFATLDRLAERWPDSADPAIRHWVEEGVKMREALGEALAGK</sequence>
<dbReference type="Proteomes" id="UP000078543">
    <property type="component" value="Unassembled WGS sequence"/>
</dbReference>
<evidence type="ECO:0000313" key="1">
    <source>
        <dbReference type="EMBL" id="OAN52938.1"/>
    </source>
</evidence>
<dbReference type="Pfam" id="PF13174">
    <property type="entry name" value="TPR_6"/>
    <property type="match status" value="1"/>
</dbReference>
<accession>A0A178MTQ0</accession>
<protein>
    <submittedName>
        <fullName evidence="1">Uncharacterized protein</fullName>
    </submittedName>
</protein>
<keyword evidence="2" id="KW-1185">Reference proteome</keyword>
<dbReference type="STRING" id="1437059.A6A05_10275"/>
<name>A0A178MTQ0_9PROT</name>
<reference evidence="1 2" key="1">
    <citation type="submission" date="2016-04" db="EMBL/GenBank/DDBJ databases">
        <title>Draft genome sequence of freshwater magnetotactic bacteria Magnetospirillum marisnigri SP-1 and Magnetospirillum moscoviense BB-1.</title>
        <authorList>
            <person name="Koziaeva V."/>
            <person name="Dziuba M.V."/>
            <person name="Ivanov T.M."/>
            <person name="Kuznetsov B."/>
            <person name="Grouzdev D.S."/>
        </authorList>
    </citation>
    <scope>NUCLEOTIDE SEQUENCE [LARGE SCALE GENOMIC DNA]</scope>
    <source>
        <strain evidence="1 2">BB-1</strain>
    </source>
</reference>
<dbReference type="EMBL" id="LWQU01000127">
    <property type="protein sequence ID" value="OAN52938.1"/>
    <property type="molecule type" value="Genomic_DNA"/>
</dbReference>
<comment type="caution">
    <text evidence="1">The sequence shown here is derived from an EMBL/GenBank/DDBJ whole genome shotgun (WGS) entry which is preliminary data.</text>
</comment>
<organism evidence="1 2">
    <name type="scientific">Magnetospirillum moscoviense</name>
    <dbReference type="NCBI Taxonomy" id="1437059"/>
    <lineage>
        <taxon>Bacteria</taxon>
        <taxon>Pseudomonadati</taxon>
        <taxon>Pseudomonadota</taxon>
        <taxon>Alphaproteobacteria</taxon>
        <taxon>Rhodospirillales</taxon>
        <taxon>Rhodospirillaceae</taxon>
        <taxon>Magnetospirillum</taxon>
    </lineage>
</organism>
<dbReference type="Gene3D" id="1.25.40.10">
    <property type="entry name" value="Tetratricopeptide repeat domain"/>
    <property type="match status" value="1"/>
</dbReference>
<gene>
    <name evidence="1" type="ORF">A6A05_10275</name>
</gene>
<dbReference type="AlphaFoldDB" id="A0A178MTQ0"/>
<dbReference type="SUPFAM" id="SSF48452">
    <property type="entry name" value="TPR-like"/>
    <property type="match status" value="1"/>
</dbReference>
<dbReference type="InterPro" id="IPR019734">
    <property type="entry name" value="TPR_rpt"/>
</dbReference>
<dbReference type="InterPro" id="IPR011990">
    <property type="entry name" value="TPR-like_helical_dom_sf"/>
</dbReference>
<proteinExistence type="predicted"/>